<dbReference type="InterPro" id="IPR003680">
    <property type="entry name" value="Flavodoxin_fold"/>
</dbReference>
<reference evidence="5" key="1">
    <citation type="submission" date="2023-07" db="EMBL/GenBank/DDBJ databases">
        <title>30 novel species of actinomycetes from the DSMZ collection.</title>
        <authorList>
            <person name="Nouioui I."/>
        </authorList>
    </citation>
    <scope>NUCLEOTIDE SEQUENCE [LARGE SCALE GENOMIC DNA]</scope>
    <source>
        <strain evidence="5">DSM 44938</strain>
    </source>
</reference>
<dbReference type="PANTHER" id="PTHR10204">
    <property type="entry name" value="NAD P H OXIDOREDUCTASE-RELATED"/>
    <property type="match status" value="1"/>
</dbReference>
<protein>
    <submittedName>
        <fullName evidence="4">NAD(P)H oxidoreductase</fullName>
        <ecNumber evidence="4">1.6.99.-</ecNumber>
    </submittedName>
</protein>
<name>A0ABU2N0B9_9ACTN</name>
<evidence type="ECO:0000259" key="3">
    <source>
        <dbReference type="Pfam" id="PF02525"/>
    </source>
</evidence>
<dbReference type="PANTHER" id="PTHR10204:SF34">
    <property type="entry name" value="NAD(P)H DEHYDROGENASE [QUINONE] 1 ISOFORM 1"/>
    <property type="match status" value="1"/>
</dbReference>
<accession>A0ABU2N0B9</accession>
<evidence type="ECO:0000313" key="5">
    <source>
        <dbReference type="Proteomes" id="UP001183246"/>
    </source>
</evidence>
<dbReference type="Gene3D" id="3.40.50.360">
    <property type="match status" value="1"/>
</dbReference>
<proteinExistence type="inferred from homology"/>
<organism evidence="4 5">
    <name type="scientific">Streptomyces litchfieldiae</name>
    <dbReference type="NCBI Taxonomy" id="3075543"/>
    <lineage>
        <taxon>Bacteria</taxon>
        <taxon>Bacillati</taxon>
        <taxon>Actinomycetota</taxon>
        <taxon>Actinomycetes</taxon>
        <taxon>Kitasatosporales</taxon>
        <taxon>Streptomycetaceae</taxon>
        <taxon>Streptomyces</taxon>
    </lineage>
</organism>
<comment type="caution">
    <text evidence="4">The sequence shown here is derived from an EMBL/GenBank/DDBJ whole genome shotgun (WGS) entry which is preliminary data.</text>
</comment>
<keyword evidence="5" id="KW-1185">Reference proteome</keyword>
<feature type="domain" description="Flavodoxin-like fold" evidence="3">
    <location>
        <begin position="5"/>
        <end position="189"/>
    </location>
</feature>
<evidence type="ECO:0000313" key="4">
    <source>
        <dbReference type="EMBL" id="MDT0347052.1"/>
    </source>
</evidence>
<dbReference type="NCBIfam" id="NF007280">
    <property type="entry name" value="PRK09739.1"/>
    <property type="match status" value="1"/>
</dbReference>
<sequence length="202" mass="22638">MPARNALLVVAHPRPDSLTARIADRARERLADDGFTVDVLDLHAEEFDPRMTTEDEPDWTDRDKTYSATTEAHMRRLAAADTIVVVFPVWWMGLPAILKGWIDRVWNYGFAYGRGRPRLHGKRILWFGLAGYSEDDFTSPGWDELLKRQLTEGISRFCGIDDATVHLLYGTVPNGTPAARHIAALLTTADADLTTLLTKSTT</sequence>
<evidence type="ECO:0000256" key="2">
    <source>
        <dbReference type="ARBA" id="ARBA00023002"/>
    </source>
</evidence>
<dbReference type="RefSeq" id="WP_311708178.1">
    <property type="nucleotide sequence ID" value="NZ_JAVREL010000027.1"/>
</dbReference>
<dbReference type="Proteomes" id="UP001183246">
    <property type="component" value="Unassembled WGS sequence"/>
</dbReference>
<dbReference type="GO" id="GO:0016491">
    <property type="term" value="F:oxidoreductase activity"/>
    <property type="evidence" value="ECO:0007669"/>
    <property type="project" value="UniProtKB-KW"/>
</dbReference>
<dbReference type="EMBL" id="JAVREL010000027">
    <property type="protein sequence ID" value="MDT0347052.1"/>
    <property type="molecule type" value="Genomic_DNA"/>
</dbReference>
<gene>
    <name evidence="4" type="ORF">RM590_31380</name>
</gene>
<evidence type="ECO:0000256" key="1">
    <source>
        <dbReference type="ARBA" id="ARBA00006252"/>
    </source>
</evidence>
<keyword evidence="2 4" id="KW-0560">Oxidoreductase</keyword>
<comment type="similarity">
    <text evidence="1">Belongs to the NAD(P)H dehydrogenase (quinone) family.</text>
</comment>
<dbReference type="InterPro" id="IPR051545">
    <property type="entry name" value="NAD(P)H_dehydrogenase_qn"/>
</dbReference>
<dbReference type="SUPFAM" id="SSF52218">
    <property type="entry name" value="Flavoproteins"/>
    <property type="match status" value="1"/>
</dbReference>
<dbReference type="InterPro" id="IPR029039">
    <property type="entry name" value="Flavoprotein-like_sf"/>
</dbReference>
<dbReference type="Pfam" id="PF02525">
    <property type="entry name" value="Flavodoxin_2"/>
    <property type="match status" value="1"/>
</dbReference>
<dbReference type="EC" id="1.6.99.-" evidence="4"/>